<proteinExistence type="predicted"/>
<protein>
    <submittedName>
        <fullName evidence="1">DUF3800 domain-containing protein</fullName>
    </submittedName>
</protein>
<dbReference type="AlphaFoldDB" id="A0A7S9L203"/>
<dbReference type="Pfam" id="PF12686">
    <property type="entry name" value="DUF3800"/>
    <property type="match status" value="1"/>
</dbReference>
<evidence type="ECO:0000313" key="2">
    <source>
        <dbReference type="Proteomes" id="UP000594759"/>
    </source>
</evidence>
<dbReference type="RefSeq" id="WP_196100472.1">
    <property type="nucleotide sequence ID" value="NZ_CP064939.1"/>
</dbReference>
<name>A0A7S9L203_9SPHI</name>
<keyword evidence="2" id="KW-1185">Reference proteome</keyword>
<organism evidence="1 2">
    <name type="scientific">Pedobacter endophyticus</name>
    <dbReference type="NCBI Taxonomy" id="2789740"/>
    <lineage>
        <taxon>Bacteria</taxon>
        <taxon>Pseudomonadati</taxon>
        <taxon>Bacteroidota</taxon>
        <taxon>Sphingobacteriia</taxon>
        <taxon>Sphingobacteriales</taxon>
        <taxon>Sphingobacteriaceae</taxon>
        <taxon>Pedobacter</taxon>
    </lineage>
</organism>
<accession>A0A7S9L203</accession>
<reference evidence="1 2" key="1">
    <citation type="submission" date="2020-11" db="EMBL/GenBank/DDBJ databases">
        <title>Pedobacter endophytica, an endophytic bacteria isolated form Carex pumila.</title>
        <authorList>
            <person name="Peng Y."/>
            <person name="Jiang L."/>
            <person name="Lee J."/>
        </authorList>
    </citation>
    <scope>NUCLEOTIDE SEQUENCE [LARGE SCALE GENOMIC DNA]</scope>
    <source>
        <strain evidence="1 2">JBR3-12</strain>
    </source>
</reference>
<dbReference type="EMBL" id="CP064939">
    <property type="protein sequence ID" value="QPH41020.1"/>
    <property type="molecule type" value="Genomic_DNA"/>
</dbReference>
<dbReference type="InterPro" id="IPR024524">
    <property type="entry name" value="DUF3800"/>
</dbReference>
<dbReference type="Proteomes" id="UP000594759">
    <property type="component" value="Chromosome"/>
</dbReference>
<evidence type="ECO:0000313" key="1">
    <source>
        <dbReference type="EMBL" id="QPH41020.1"/>
    </source>
</evidence>
<dbReference type="KEGG" id="pex:IZT61_07105"/>
<sequence length="288" mass="34325">MSIFFGFSDECGAYQTEKTIKHVAVHPYYIRCTLIIKADDWKKINTLFRDLKVEYDLPLEREIKWAYLWQLRKFQKEKKEIPKNKDFKFLEHHSYKSLIEFVDSSLSLLNYIDYKKIIITHTENRTCPKINEKAMLKMHLQEHMQRVEMETQARDGQNLAVMFFDPVCENTDKYLRDIYFDLFSSGDFISSYKHIKDSLNIEYSHQSVGIQLTDFISGAFSSILKGLKSNNYEMGKIMFYDYIYPNLRCHKQTVWGAGIREVPSDMCYRNKLTKELLADLEKMKRNRD</sequence>
<gene>
    <name evidence="1" type="ORF">IZT61_07105</name>
</gene>